<protein>
    <submittedName>
        <fullName evidence="2">Uncharacterized protein</fullName>
    </submittedName>
</protein>
<evidence type="ECO:0000313" key="2">
    <source>
        <dbReference type="EMBL" id="KOO39192.1"/>
    </source>
</evidence>
<name>A0A0M0KKQ5_ALKHA</name>
<gene>
    <name evidence="2" type="ORF">AMD02_10320</name>
</gene>
<sequence length="137" mass="15680">MVPRELLEMIVVGSVVGVILFVCLLCQGKWRKNFLMIAVTISVGSSLLFFVRPYYIDVQIERKVGQLEAYLEEHYPGEAWGIQTVPHRVNEHKHLNPYLIGVVFETEPDVTYHYLVKDKHTIVQSVYSSNTSGDVDK</sequence>
<accession>A0A0M0KKQ5</accession>
<keyword evidence="1" id="KW-0472">Membrane</keyword>
<organism evidence="2">
    <name type="scientific">Halalkalibacterium halodurans</name>
    <name type="common">Bacillus halodurans</name>
    <dbReference type="NCBI Taxonomy" id="86665"/>
    <lineage>
        <taxon>Bacteria</taxon>
        <taxon>Bacillati</taxon>
        <taxon>Bacillota</taxon>
        <taxon>Bacilli</taxon>
        <taxon>Bacillales</taxon>
        <taxon>Bacillaceae</taxon>
        <taxon>Halalkalibacterium (ex Joshi et al. 2022)</taxon>
    </lineage>
</organism>
<feature type="transmembrane region" description="Helical" evidence="1">
    <location>
        <begin position="33"/>
        <end position="55"/>
    </location>
</feature>
<reference evidence="2" key="1">
    <citation type="submission" date="2015-08" db="EMBL/GenBank/DDBJ databases">
        <title>Complete DNA Sequence of Pseudomonas syringae pv. actinidiae, the Causal Agent of Kiwifruit Canker Disease.</title>
        <authorList>
            <person name="Rikkerink E.H.A."/>
            <person name="Fineran P.C."/>
        </authorList>
    </citation>
    <scope>NUCLEOTIDE SEQUENCE</scope>
    <source>
        <strain evidence="2">DSM 13666</strain>
    </source>
</reference>
<dbReference type="RefSeq" id="WP_053431252.1">
    <property type="nucleotide sequence ID" value="NZ_CP040441.1"/>
</dbReference>
<keyword evidence="1" id="KW-1133">Transmembrane helix</keyword>
<dbReference type="PATRIC" id="fig|136160.3.peg.2452"/>
<comment type="caution">
    <text evidence="2">The sequence shown here is derived from an EMBL/GenBank/DDBJ whole genome shotgun (WGS) entry which is preliminary data.</text>
</comment>
<dbReference type="AlphaFoldDB" id="A0A0M0KKQ5"/>
<evidence type="ECO:0000256" key="1">
    <source>
        <dbReference type="SAM" id="Phobius"/>
    </source>
</evidence>
<dbReference type="GeneID" id="87597456"/>
<proteinExistence type="predicted"/>
<feature type="transmembrane region" description="Helical" evidence="1">
    <location>
        <begin position="6"/>
        <end position="26"/>
    </location>
</feature>
<keyword evidence="1" id="KW-0812">Transmembrane</keyword>
<dbReference type="EMBL" id="LILD01000001">
    <property type="protein sequence ID" value="KOO39192.1"/>
    <property type="molecule type" value="Genomic_DNA"/>
</dbReference>